<dbReference type="GO" id="GO:0005737">
    <property type="term" value="C:cytoplasm"/>
    <property type="evidence" value="ECO:0007669"/>
    <property type="project" value="InterPro"/>
</dbReference>
<dbReference type="InterPro" id="IPR015421">
    <property type="entry name" value="PyrdxlP-dep_Trfase_major"/>
</dbReference>
<feature type="domain" description="Aminotransferase class V" evidence="4">
    <location>
        <begin position="118"/>
        <end position="367"/>
    </location>
</feature>
<name>A0A2A8D264_9BACT</name>
<dbReference type="GO" id="GO:0019441">
    <property type="term" value="P:L-tryptophan catabolic process to kynurenine"/>
    <property type="evidence" value="ECO:0007669"/>
    <property type="project" value="TreeGrafter"/>
</dbReference>
<dbReference type="Gene3D" id="3.40.640.10">
    <property type="entry name" value="Type I PLP-dependent aspartate aminotransferase-like (Major domain)"/>
    <property type="match status" value="1"/>
</dbReference>
<organism evidence="5 6">
    <name type="scientific">Longibacter salinarum</name>
    <dbReference type="NCBI Taxonomy" id="1850348"/>
    <lineage>
        <taxon>Bacteria</taxon>
        <taxon>Pseudomonadati</taxon>
        <taxon>Rhodothermota</taxon>
        <taxon>Rhodothermia</taxon>
        <taxon>Rhodothermales</taxon>
        <taxon>Salisaetaceae</taxon>
        <taxon>Longibacter</taxon>
    </lineage>
</organism>
<proteinExistence type="predicted"/>
<gene>
    <name evidence="5" type="ORF">CRI94_01385</name>
</gene>
<dbReference type="SUPFAM" id="SSF53383">
    <property type="entry name" value="PLP-dependent transferases"/>
    <property type="match status" value="1"/>
</dbReference>
<dbReference type="GO" id="GO:0043420">
    <property type="term" value="P:anthranilate metabolic process"/>
    <property type="evidence" value="ECO:0007669"/>
    <property type="project" value="TreeGrafter"/>
</dbReference>
<dbReference type="GO" id="GO:0008483">
    <property type="term" value="F:transaminase activity"/>
    <property type="evidence" value="ECO:0007669"/>
    <property type="project" value="UniProtKB-KW"/>
</dbReference>
<dbReference type="Gene3D" id="3.90.1150.10">
    <property type="entry name" value="Aspartate Aminotransferase, domain 1"/>
    <property type="match status" value="1"/>
</dbReference>
<keyword evidence="1" id="KW-0662">Pyridine nucleotide biosynthesis</keyword>
<dbReference type="OrthoDB" id="9812626at2"/>
<dbReference type="PANTHER" id="PTHR14084">
    <property type="entry name" value="KYNURENINASE"/>
    <property type="match status" value="1"/>
</dbReference>
<dbReference type="AlphaFoldDB" id="A0A2A8D264"/>
<keyword evidence="6" id="KW-1185">Reference proteome</keyword>
<evidence type="ECO:0000256" key="3">
    <source>
        <dbReference type="ARBA" id="ARBA00022898"/>
    </source>
</evidence>
<dbReference type="InterPro" id="IPR015424">
    <property type="entry name" value="PyrdxlP-dep_Trfase"/>
</dbReference>
<dbReference type="Proteomes" id="UP000220102">
    <property type="component" value="Unassembled WGS sequence"/>
</dbReference>
<sequence length="420" mass="46213">MSLLPPSFRSKYRHPDPANGVDEVVEFRAFTHGLQPETVPAMMEAFTEDWRRFGVDAWNEVPNHWRPDSDDRVGWWSLPTYLADEFVAPLLGVDPGTCILQPHVHWTVQCLLSAPEVAARGTEIVVTDGEFPSVLHSVQQWSDLIDVQPRIVPSQPDGRPDVDAILDAIGPDTAMTAISHVGFTTGALLPDDDVRALVRATHRHEGLFLLDGYHSASTMPLSLTDLDMDVFTGGLLKEASGSAGNAFVYLRDGLDITPRLTGWFGDADPFGFNTQPRPNDDVRRRFLGGTTSVASMYHAVEGVDILLDAGLENVREHSLALSSRAIEHAERLGLSLRSPRAEQQRSAMILIEVENAHALCEYLKTKGVYTDSRKDAYLRMAPFVWNTKAEVDRAFDIIGDAISNGEHLDAPILSTGGPVT</sequence>
<evidence type="ECO:0000256" key="1">
    <source>
        <dbReference type="ARBA" id="ARBA00022642"/>
    </source>
</evidence>
<keyword evidence="5" id="KW-0032">Aminotransferase</keyword>
<dbReference type="RefSeq" id="WP_098073873.1">
    <property type="nucleotide sequence ID" value="NZ_PDEQ01000001.1"/>
</dbReference>
<keyword evidence="2" id="KW-0378">Hydrolase</keyword>
<dbReference type="GO" id="GO:0030429">
    <property type="term" value="F:kynureninase activity"/>
    <property type="evidence" value="ECO:0007669"/>
    <property type="project" value="InterPro"/>
</dbReference>
<dbReference type="InterPro" id="IPR000192">
    <property type="entry name" value="Aminotrans_V_dom"/>
</dbReference>
<dbReference type="Pfam" id="PF00266">
    <property type="entry name" value="Aminotran_5"/>
    <property type="match status" value="1"/>
</dbReference>
<dbReference type="PANTHER" id="PTHR14084:SF0">
    <property type="entry name" value="KYNURENINASE"/>
    <property type="match status" value="1"/>
</dbReference>
<evidence type="ECO:0000259" key="4">
    <source>
        <dbReference type="Pfam" id="PF00266"/>
    </source>
</evidence>
<dbReference type="InterPro" id="IPR010111">
    <property type="entry name" value="Kynureninase"/>
</dbReference>
<evidence type="ECO:0000313" key="6">
    <source>
        <dbReference type="Proteomes" id="UP000220102"/>
    </source>
</evidence>
<dbReference type="InterPro" id="IPR015422">
    <property type="entry name" value="PyrdxlP-dep_Trfase_small"/>
</dbReference>
<protein>
    <submittedName>
        <fullName evidence="5">Aminotransferase</fullName>
    </submittedName>
</protein>
<evidence type="ECO:0000313" key="5">
    <source>
        <dbReference type="EMBL" id="PEN14974.1"/>
    </source>
</evidence>
<keyword evidence="3" id="KW-0663">Pyridoxal phosphate</keyword>
<comment type="caution">
    <text evidence="5">The sequence shown here is derived from an EMBL/GenBank/DDBJ whole genome shotgun (WGS) entry which is preliminary data.</text>
</comment>
<dbReference type="GO" id="GO:0009435">
    <property type="term" value="P:NAD+ biosynthetic process"/>
    <property type="evidence" value="ECO:0007669"/>
    <property type="project" value="InterPro"/>
</dbReference>
<reference evidence="5 6" key="1">
    <citation type="submission" date="2017-10" db="EMBL/GenBank/DDBJ databases">
        <title>Draft genome of Longibacter Salinarum.</title>
        <authorList>
            <person name="Goh K.M."/>
            <person name="Shamsir M.S."/>
            <person name="Lim S.W."/>
        </authorList>
    </citation>
    <scope>NUCLEOTIDE SEQUENCE [LARGE SCALE GENOMIC DNA]</scope>
    <source>
        <strain evidence="5 6">KCTC 52045</strain>
    </source>
</reference>
<dbReference type="EMBL" id="PDEQ01000001">
    <property type="protein sequence ID" value="PEN14974.1"/>
    <property type="molecule type" value="Genomic_DNA"/>
</dbReference>
<keyword evidence="5" id="KW-0808">Transferase</keyword>
<evidence type="ECO:0000256" key="2">
    <source>
        <dbReference type="ARBA" id="ARBA00022801"/>
    </source>
</evidence>
<dbReference type="GO" id="GO:0030170">
    <property type="term" value="F:pyridoxal phosphate binding"/>
    <property type="evidence" value="ECO:0007669"/>
    <property type="project" value="InterPro"/>
</dbReference>
<accession>A0A2A8D264</accession>